<sequence>MDLFNVNGLPLHALLVHVVVVLVPVTALCVLLAAAWPTARRRLGILIALMGLVLIGLVPLTMAAGQWLKERVFRTPLIETHADLGNALWPWSLALGLLGIGTWLWYFLADRRARSEPQQSEPQASEPQQSEAPRSGGRRAVAIILVLLAIGIGGMATYQTVLIGESGSRAIWEGLFTENPR</sequence>
<evidence type="ECO:0000313" key="3">
    <source>
        <dbReference type="Proteomes" id="UP000297866"/>
    </source>
</evidence>
<accession>A0A4R8UAU0</accession>
<gene>
    <name evidence="2" type="ORF">E3O23_17175</name>
</gene>
<keyword evidence="3" id="KW-1185">Reference proteome</keyword>
<dbReference type="AlphaFoldDB" id="A0A4R8UAU0"/>
<evidence type="ECO:0000256" key="1">
    <source>
        <dbReference type="SAM" id="Phobius"/>
    </source>
</evidence>
<feature type="transmembrane region" description="Helical" evidence="1">
    <location>
        <begin position="88"/>
        <end position="108"/>
    </location>
</feature>
<reference evidence="2 3" key="1">
    <citation type="submission" date="2019-03" db="EMBL/GenBank/DDBJ databases">
        <title>Genomics of glacier-inhabiting Cryobacterium strains.</title>
        <authorList>
            <person name="Liu Q."/>
            <person name="Xin Y.-H."/>
        </authorList>
    </citation>
    <scope>NUCLEOTIDE SEQUENCE [LARGE SCALE GENOMIC DNA]</scope>
    <source>
        <strain evidence="2 3">Sr47</strain>
    </source>
</reference>
<feature type="transmembrane region" description="Helical" evidence="1">
    <location>
        <begin position="12"/>
        <end position="36"/>
    </location>
</feature>
<keyword evidence="1" id="KW-0812">Transmembrane</keyword>
<evidence type="ECO:0000313" key="2">
    <source>
        <dbReference type="EMBL" id="TFB46518.1"/>
    </source>
</evidence>
<keyword evidence="1" id="KW-0472">Membrane</keyword>
<dbReference type="EMBL" id="SOEZ01000079">
    <property type="protein sequence ID" value="TFB46518.1"/>
    <property type="molecule type" value="Genomic_DNA"/>
</dbReference>
<feature type="transmembrane region" description="Helical" evidence="1">
    <location>
        <begin position="140"/>
        <end position="158"/>
    </location>
</feature>
<keyword evidence="1" id="KW-1133">Transmembrane helix</keyword>
<dbReference type="Proteomes" id="UP000297866">
    <property type="component" value="Unassembled WGS sequence"/>
</dbReference>
<organism evidence="2 3">
    <name type="scientific">Cryobacterium tagatosivorans</name>
    <dbReference type="NCBI Taxonomy" id="1259199"/>
    <lineage>
        <taxon>Bacteria</taxon>
        <taxon>Bacillati</taxon>
        <taxon>Actinomycetota</taxon>
        <taxon>Actinomycetes</taxon>
        <taxon>Micrococcales</taxon>
        <taxon>Microbacteriaceae</taxon>
        <taxon>Cryobacterium</taxon>
    </lineage>
</organism>
<protein>
    <submittedName>
        <fullName evidence="2">Uncharacterized protein</fullName>
    </submittedName>
</protein>
<feature type="transmembrane region" description="Helical" evidence="1">
    <location>
        <begin position="43"/>
        <end position="68"/>
    </location>
</feature>
<name>A0A4R8UAU0_9MICO</name>
<comment type="caution">
    <text evidence="2">The sequence shown here is derived from an EMBL/GenBank/DDBJ whole genome shotgun (WGS) entry which is preliminary data.</text>
</comment>
<proteinExistence type="predicted"/>
<dbReference type="OrthoDB" id="4864772at2"/>
<dbReference type="RefSeq" id="WP_134493174.1">
    <property type="nucleotide sequence ID" value="NZ_SOEZ01000079.1"/>
</dbReference>